<dbReference type="Proteomes" id="UP000215914">
    <property type="component" value="Chromosome 13"/>
</dbReference>
<evidence type="ECO:0000313" key="1">
    <source>
        <dbReference type="EMBL" id="OTG00374.1"/>
    </source>
</evidence>
<organism evidence="1 2">
    <name type="scientific">Helianthus annuus</name>
    <name type="common">Common sunflower</name>
    <dbReference type="NCBI Taxonomy" id="4232"/>
    <lineage>
        <taxon>Eukaryota</taxon>
        <taxon>Viridiplantae</taxon>
        <taxon>Streptophyta</taxon>
        <taxon>Embryophyta</taxon>
        <taxon>Tracheophyta</taxon>
        <taxon>Spermatophyta</taxon>
        <taxon>Magnoliopsida</taxon>
        <taxon>eudicotyledons</taxon>
        <taxon>Gunneridae</taxon>
        <taxon>Pentapetalae</taxon>
        <taxon>asterids</taxon>
        <taxon>campanulids</taxon>
        <taxon>Asterales</taxon>
        <taxon>Asteraceae</taxon>
        <taxon>Asteroideae</taxon>
        <taxon>Heliantheae alliance</taxon>
        <taxon>Heliantheae</taxon>
        <taxon>Helianthus</taxon>
    </lineage>
</organism>
<sequence>MCTAACSSRFNRLRSLVFNTWSLFDGFKEPRDTWNDPIASIDLFGMIKLHLETYIKALSCVLHLLIHLEVHNSLLGGSWSSSTFPSDHYLVKATCTCCI</sequence>
<dbReference type="EMBL" id="CM007902">
    <property type="protein sequence ID" value="OTG00374.1"/>
    <property type="molecule type" value="Genomic_DNA"/>
</dbReference>
<protein>
    <submittedName>
        <fullName evidence="1">Uncharacterized protein</fullName>
    </submittedName>
</protein>
<name>A0A251SNS5_HELAN</name>
<gene>
    <name evidence="1" type="ORF">HannXRQ_Chr13g0390231</name>
</gene>
<accession>A0A251SNS5</accession>
<proteinExistence type="predicted"/>
<dbReference type="InParanoid" id="A0A251SNS5"/>
<evidence type="ECO:0000313" key="2">
    <source>
        <dbReference type="Proteomes" id="UP000215914"/>
    </source>
</evidence>
<reference evidence="2" key="1">
    <citation type="journal article" date="2017" name="Nature">
        <title>The sunflower genome provides insights into oil metabolism, flowering and Asterid evolution.</title>
        <authorList>
            <person name="Badouin H."/>
            <person name="Gouzy J."/>
            <person name="Grassa C.J."/>
            <person name="Murat F."/>
            <person name="Staton S.E."/>
            <person name="Cottret L."/>
            <person name="Lelandais-Briere C."/>
            <person name="Owens G.L."/>
            <person name="Carrere S."/>
            <person name="Mayjonade B."/>
            <person name="Legrand L."/>
            <person name="Gill N."/>
            <person name="Kane N.C."/>
            <person name="Bowers J.E."/>
            <person name="Hubner S."/>
            <person name="Bellec A."/>
            <person name="Berard A."/>
            <person name="Berges H."/>
            <person name="Blanchet N."/>
            <person name="Boniface M.C."/>
            <person name="Brunel D."/>
            <person name="Catrice O."/>
            <person name="Chaidir N."/>
            <person name="Claudel C."/>
            <person name="Donnadieu C."/>
            <person name="Faraut T."/>
            <person name="Fievet G."/>
            <person name="Helmstetter N."/>
            <person name="King M."/>
            <person name="Knapp S.J."/>
            <person name="Lai Z."/>
            <person name="Le Paslier M.C."/>
            <person name="Lippi Y."/>
            <person name="Lorenzon L."/>
            <person name="Mandel J.R."/>
            <person name="Marage G."/>
            <person name="Marchand G."/>
            <person name="Marquand E."/>
            <person name="Bret-Mestries E."/>
            <person name="Morien E."/>
            <person name="Nambeesan S."/>
            <person name="Nguyen T."/>
            <person name="Pegot-Espagnet P."/>
            <person name="Pouilly N."/>
            <person name="Raftis F."/>
            <person name="Sallet E."/>
            <person name="Schiex T."/>
            <person name="Thomas J."/>
            <person name="Vandecasteele C."/>
            <person name="Vares D."/>
            <person name="Vear F."/>
            <person name="Vautrin S."/>
            <person name="Crespi M."/>
            <person name="Mangin B."/>
            <person name="Burke J.M."/>
            <person name="Salse J."/>
            <person name="Munos S."/>
            <person name="Vincourt P."/>
            <person name="Rieseberg L.H."/>
            <person name="Langlade N.B."/>
        </authorList>
    </citation>
    <scope>NUCLEOTIDE SEQUENCE [LARGE SCALE GENOMIC DNA]</scope>
    <source>
        <strain evidence="2">cv. SF193</strain>
    </source>
</reference>
<keyword evidence="2" id="KW-1185">Reference proteome</keyword>
<dbReference type="AlphaFoldDB" id="A0A251SNS5"/>